<proteinExistence type="predicted"/>
<evidence type="ECO:0000313" key="2">
    <source>
        <dbReference type="Proteomes" id="UP001358586"/>
    </source>
</evidence>
<evidence type="ECO:0000313" key="1">
    <source>
        <dbReference type="EMBL" id="KAK5786695.1"/>
    </source>
</evidence>
<evidence type="ECO:0008006" key="3">
    <source>
        <dbReference type="Google" id="ProtNLM"/>
    </source>
</evidence>
<dbReference type="Proteomes" id="UP001358586">
    <property type="component" value="Chromosome 11"/>
</dbReference>
<name>A0ABR0N7X1_GOSAR</name>
<keyword evidence="2" id="KW-1185">Reference proteome</keyword>
<dbReference type="InterPro" id="IPR040256">
    <property type="entry name" value="At4g02000-like"/>
</dbReference>
<gene>
    <name evidence="1" type="ORF">PVK06_041338</name>
</gene>
<comment type="caution">
    <text evidence="1">The sequence shown here is derived from an EMBL/GenBank/DDBJ whole genome shotgun (WGS) entry which is preliminary data.</text>
</comment>
<dbReference type="PANTHER" id="PTHR31286:SF173">
    <property type="entry name" value="DUF4283 DOMAIN-CONTAINING PROTEIN"/>
    <property type="match status" value="1"/>
</dbReference>
<sequence>MSLEILIASSDRETSEGDFNKDRITKKVRFKEMTEDAIENMVVDLSYKAVVSWKDKLLGEYWMCYLDFNPLKPFPNMVLAWIHFSGMPGFLYKRQVLEEISSLIGKVPHLDVKTDSGARGQFPMMAIFIDLEKPIVS</sequence>
<reference evidence="1 2" key="1">
    <citation type="submission" date="2023-03" db="EMBL/GenBank/DDBJ databases">
        <title>WGS of Gossypium arboreum.</title>
        <authorList>
            <person name="Yu D."/>
        </authorList>
    </citation>
    <scope>NUCLEOTIDE SEQUENCE [LARGE SCALE GENOMIC DNA]</scope>
    <source>
        <tissue evidence="1">Leaf</tissue>
    </source>
</reference>
<accession>A0ABR0N7X1</accession>
<dbReference type="PANTHER" id="PTHR31286">
    <property type="entry name" value="GLYCINE-RICH CELL WALL STRUCTURAL PROTEIN 1.8-LIKE"/>
    <property type="match status" value="1"/>
</dbReference>
<organism evidence="1 2">
    <name type="scientific">Gossypium arboreum</name>
    <name type="common">Tree cotton</name>
    <name type="synonym">Gossypium nanking</name>
    <dbReference type="NCBI Taxonomy" id="29729"/>
    <lineage>
        <taxon>Eukaryota</taxon>
        <taxon>Viridiplantae</taxon>
        <taxon>Streptophyta</taxon>
        <taxon>Embryophyta</taxon>
        <taxon>Tracheophyta</taxon>
        <taxon>Spermatophyta</taxon>
        <taxon>Magnoliopsida</taxon>
        <taxon>eudicotyledons</taxon>
        <taxon>Gunneridae</taxon>
        <taxon>Pentapetalae</taxon>
        <taxon>rosids</taxon>
        <taxon>malvids</taxon>
        <taxon>Malvales</taxon>
        <taxon>Malvaceae</taxon>
        <taxon>Malvoideae</taxon>
        <taxon>Gossypium</taxon>
    </lineage>
</organism>
<dbReference type="EMBL" id="JARKNE010000011">
    <property type="protein sequence ID" value="KAK5786695.1"/>
    <property type="molecule type" value="Genomic_DNA"/>
</dbReference>
<protein>
    <recommendedName>
        <fullName evidence="3">DUF4283 domain-containing protein</fullName>
    </recommendedName>
</protein>